<feature type="region of interest" description="Disordered" evidence="3">
    <location>
        <begin position="444"/>
        <end position="502"/>
    </location>
</feature>
<protein>
    <recommendedName>
        <fullName evidence="8">EngC GTPase domain-containing protein</fullName>
    </recommendedName>
</protein>
<evidence type="ECO:0000313" key="6">
    <source>
        <dbReference type="EMBL" id="RYQ82967.1"/>
    </source>
</evidence>
<evidence type="ECO:0000259" key="5">
    <source>
        <dbReference type="PROSITE" id="PS51721"/>
    </source>
</evidence>
<dbReference type="HAMAP" id="MF_01820">
    <property type="entry name" value="GTPase_RsgA"/>
    <property type="match status" value="1"/>
</dbReference>
<dbReference type="GO" id="GO:0003924">
    <property type="term" value="F:GTPase activity"/>
    <property type="evidence" value="ECO:0007669"/>
    <property type="project" value="InterPro"/>
</dbReference>
<dbReference type="CDD" id="cd01854">
    <property type="entry name" value="YjeQ_EngC"/>
    <property type="match status" value="1"/>
</dbReference>
<evidence type="ECO:0000259" key="4">
    <source>
        <dbReference type="PROSITE" id="PS50936"/>
    </source>
</evidence>
<dbReference type="Gramene" id="arahy.Tifrunner.gnm2.ann2.Ah20g120300.1">
    <property type="protein sequence ID" value="arahy.Tifrunner.gnm2.ann2.Ah20g120300.1-CDS"/>
    <property type="gene ID" value="arahy.Tifrunner.gnm2.ann2.Ah20g120300"/>
</dbReference>
<dbReference type="SMR" id="A0A444WZT1"/>
<feature type="compositionally biased region" description="Acidic residues" evidence="3">
    <location>
        <begin position="472"/>
        <end position="491"/>
    </location>
</feature>
<dbReference type="AlphaFoldDB" id="A0A444WZT1"/>
<dbReference type="Pfam" id="PF03193">
    <property type="entry name" value="RsgA_GTPase"/>
    <property type="match status" value="1"/>
</dbReference>
<sequence>MSLASFSILRHHHRTVVSPASPLPTLNTILHRCFRCLPFGAAAATARHHRNPNQQRQQQPPSKNLLKAKQTFKKFSSSLAPVLSLEDSPPLSDSQAVGIVAASQANFMRVIVQEQEPSRMKLPEASSSSSAGLELLCVVRELLKKIKRRVMVGDKVLVGSIDWVDRRGMIENVFQRDNEILDPPVANVDHLLVLFSLDQPKVEPFMLTRFLVEAESTGIPLTLALNKIELVDGEAVSSWKARLRSWGYEPIFCSVESGHGLDLLAFKLRDQTTVIVGPSGVGKSSLINALRSNPRVCDAEEGENWFEPILGSKWFEEQRVGEVSTRSGRGKHTTRHVSLLPLSGGGYLADTPGFNQPSLLKVTKQSLAQTFPEIRKMVSANEPAKCSFNNCLHLGEPGCIVKGDWERYSYYFQLLDEIRIREEFQLRTFGTKREGDVRFKMGDMGVQQAEPRLEPKKHRRLSRKRINQSILDELDELDDNDDDSSVDEENDPILRAMKNENS</sequence>
<dbReference type="InterPro" id="IPR012340">
    <property type="entry name" value="NA-bd_OB-fold"/>
</dbReference>
<dbReference type="Gene3D" id="1.10.40.50">
    <property type="entry name" value="Probable gtpase engc, domain 3"/>
    <property type="match status" value="1"/>
</dbReference>
<accession>A0A444WZT1</accession>
<evidence type="ECO:0008006" key="8">
    <source>
        <dbReference type="Google" id="ProtNLM"/>
    </source>
</evidence>
<dbReference type="OrthoDB" id="442158at2759"/>
<evidence type="ECO:0000313" key="7">
    <source>
        <dbReference type="Proteomes" id="UP000289738"/>
    </source>
</evidence>
<dbReference type="Gene3D" id="3.40.50.300">
    <property type="entry name" value="P-loop containing nucleotide triphosphate hydrolases"/>
    <property type="match status" value="1"/>
</dbReference>
<dbReference type="SUPFAM" id="SSF52540">
    <property type="entry name" value="P-loop containing nucleoside triphosphate hydrolases"/>
    <property type="match status" value="1"/>
</dbReference>
<name>A0A444WZT1_ARAHY</name>
<dbReference type="InterPro" id="IPR010914">
    <property type="entry name" value="RsgA_GTPase_dom"/>
</dbReference>
<dbReference type="SUPFAM" id="SSF50249">
    <property type="entry name" value="Nucleic acid-binding proteins"/>
    <property type="match status" value="1"/>
</dbReference>
<evidence type="ECO:0000256" key="3">
    <source>
        <dbReference type="SAM" id="MobiDB-lite"/>
    </source>
</evidence>
<keyword evidence="7" id="KW-1185">Reference proteome</keyword>
<dbReference type="PANTHER" id="PTHR32120:SF11">
    <property type="entry name" value="SMALL RIBOSOMAL SUBUNIT BIOGENESIS GTPASE RSGA 1, MITOCHONDRIAL-RELATED"/>
    <property type="match status" value="1"/>
</dbReference>
<dbReference type="PROSITE" id="PS50936">
    <property type="entry name" value="ENGC_GTPASE"/>
    <property type="match status" value="1"/>
</dbReference>
<evidence type="ECO:0000256" key="1">
    <source>
        <dbReference type="ARBA" id="ARBA00022741"/>
    </source>
</evidence>
<keyword evidence="1" id="KW-0547">Nucleotide-binding</keyword>
<dbReference type="Gene3D" id="2.40.50.140">
    <property type="entry name" value="Nucleic acid-binding proteins"/>
    <property type="match status" value="1"/>
</dbReference>
<proteinExistence type="inferred from homology"/>
<dbReference type="EMBL" id="SDMP01000020">
    <property type="protein sequence ID" value="RYQ82967.1"/>
    <property type="molecule type" value="Genomic_DNA"/>
</dbReference>
<dbReference type="GO" id="GO:0005525">
    <property type="term" value="F:GTP binding"/>
    <property type="evidence" value="ECO:0007669"/>
    <property type="project" value="UniProtKB-KW"/>
</dbReference>
<dbReference type="PROSITE" id="PS51721">
    <property type="entry name" value="G_CP"/>
    <property type="match status" value="1"/>
</dbReference>
<evidence type="ECO:0000256" key="2">
    <source>
        <dbReference type="ARBA" id="ARBA00023134"/>
    </source>
</evidence>
<gene>
    <name evidence="6" type="ORF">Ahy_B10g101576</name>
</gene>
<dbReference type="InterPro" id="IPR030378">
    <property type="entry name" value="G_CP_dom"/>
</dbReference>
<feature type="domain" description="EngC GTPase" evidence="4">
    <location>
        <begin position="186"/>
        <end position="355"/>
    </location>
</feature>
<comment type="caution">
    <text evidence="6">The sequence shown here is derived from an EMBL/GenBank/DDBJ whole genome shotgun (WGS) entry which is preliminary data.</text>
</comment>
<dbReference type="InterPro" id="IPR027417">
    <property type="entry name" value="P-loop_NTPase"/>
</dbReference>
<dbReference type="NCBIfam" id="TIGR00157">
    <property type="entry name" value="ribosome small subunit-dependent GTPase A"/>
    <property type="match status" value="1"/>
</dbReference>
<organism evidence="6 7">
    <name type="scientific">Arachis hypogaea</name>
    <name type="common">Peanut</name>
    <dbReference type="NCBI Taxonomy" id="3818"/>
    <lineage>
        <taxon>Eukaryota</taxon>
        <taxon>Viridiplantae</taxon>
        <taxon>Streptophyta</taxon>
        <taxon>Embryophyta</taxon>
        <taxon>Tracheophyta</taxon>
        <taxon>Spermatophyta</taxon>
        <taxon>Magnoliopsida</taxon>
        <taxon>eudicotyledons</taxon>
        <taxon>Gunneridae</taxon>
        <taxon>Pentapetalae</taxon>
        <taxon>rosids</taxon>
        <taxon>fabids</taxon>
        <taxon>Fabales</taxon>
        <taxon>Fabaceae</taxon>
        <taxon>Papilionoideae</taxon>
        <taxon>50 kb inversion clade</taxon>
        <taxon>dalbergioids sensu lato</taxon>
        <taxon>Dalbergieae</taxon>
        <taxon>Pterocarpus clade</taxon>
        <taxon>Arachis</taxon>
    </lineage>
</organism>
<feature type="domain" description="CP-type G" evidence="5">
    <location>
        <begin position="177"/>
        <end position="357"/>
    </location>
</feature>
<keyword evidence="2" id="KW-0342">GTP-binding</keyword>
<feature type="compositionally biased region" description="Basic residues" evidence="3">
    <location>
        <begin position="455"/>
        <end position="466"/>
    </location>
</feature>
<reference evidence="6 7" key="1">
    <citation type="submission" date="2019-01" db="EMBL/GenBank/DDBJ databases">
        <title>Sequencing of cultivated peanut Arachis hypogaea provides insights into genome evolution and oil improvement.</title>
        <authorList>
            <person name="Chen X."/>
        </authorList>
    </citation>
    <scope>NUCLEOTIDE SEQUENCE [LARGE SCALE GENOMIC DNA]</scope>
    <source>
        <strain evidence="7">cv. Fuhuasheng</strain>
        <tissue evidence="6">Leaves</tissue>
    </source>
</reference>
<dbReference type="PANTHER" id="PTHR32120">
    <property type="entry name" value="SMALL RIBOSOMAL SUBUNIT BIOGENESIS GTPASE RSGA"/>
    <property type="match status" value="1"/>
</dbReference>
<dbReference type="InterPro" id="IPR004881">
    <property type="entry name" value="Ribosome_biogen_GTPase_RsgA"/>
</dbReference>
<dbReference type="Proteomes" id="UP000289738">
    <property type="component" value="Chromosome B10"/>
</dbReference>
<dbReference type="STRING" id="3818.A0A444WZT1"/>